<keyword evidence="5" id="KW-1185">Reference proteome</keyword>
<comment type="caution">
    <text evidence="4">The sequence shown here is derived from an EMBL/GenBank/DDBJ whole genome shotgun (WGS) entry which is preliminary data.</text>
</comment>
<organism evidence="4 5">
    <name type="scientific">Polluticaenibacter yanchengensis</name>
    <dbReference type="NCBI Taxonomy" id="3014562"/>
    <lineage>
        <taxon>Bacteria</taxon>
        <taxon>Pseudomonadati</taxon>
        <taxon>Bacteroidota</taxon>
        <taxon>Chitinophagia</taxon>
        <taxon>Chitinophagales</taxon>
        <taxon>Chitinophagaceae</taxon>
        <taxon>Polluticaenibacter</taxon>
    </lineage>
</organism>
<dbReference type="EMBL" id="JAQGEF010000016">
    <property type="protein sequence ID" value="MDA3615754.1"/>
    <property type="molecule type" value="Genomic_DNA"/>
</dbReference>
<comment type="catalytic activity">
    <reaction evidence="3">
        <text>L-aspartate + L-glutamine + ATP + H2O = L-asparagine + L-glutamate + AMP + diphosphate + H(+)</text>
        <dbReference type="Rhea" id="RHEA:12228"/>
        <dbReference type="ChEBI" id="CHEBI:15377"/>
        <dbReference type="ChEBI" id="CHEBI:15378"/>
        <dbReference type="ChEBI" id="CHEBI:29985"/>
        <dbReference type="ChEBI" id="CHEBI:29991"/>
        <dbReference type="ChEBI" id="CHEBI:30616"/>
        <dbReference type="ChEBI" id="CHEBI:33019"/>
        <dbReference type="ChEBI" id="CHEBI:58048"/>
        <dbReference type="ChEBI" id="CHEBI:58359"/>
        <dbReference type="ChEBI" id="CHEBI:456215"/>
        <dbReference type="EC" id="6.3.5.4"/>
    </reaction>
</comment>
<dbReference type="InterPro" id="IPR014729">
    <property type="entry name" value="Rossmann-like_a/b/a_fold"/>
</dbReference>
<dbReference type="PANTHER" id="PTHR43284">
    <property type="entry name" value="ASPARAGINE SYNTHETASE (GLUTAMINE-HYDROLYZING)"/>
    <property type="match status" value="1"/>
</dbReference>
<dbReference type="SUPFAM" id="SSF52402">
    <property type="entry name" value="Adenine nucleotide alpha hydrolases-like"/>
    <property type="match status" value="1"/>
</dbReference>
<dbReference type="Proteomes" id="UP001210231">
    <property type="component" value="Unassembled WGS sequence"/>
</dbReference>
<dbReference type="PANTHER" id="PTHR43284:SF1">
    <property type="entry name" value="ASPARAGINE SYNTHETASE"/>
    <property type="match status" value="1"/>
</dbReference>
<evidence type="ECO:0000256" key="1">
    <source>
        <dbReference type="ARBA" id="ARBA00005187"/>
    </source>
</evidence>
<proteinExistence type="predicted"/>
<evidence type="ECO:0000313" key="4">
    <source>
        <dbReference type="EMBL" id="MDA3615754.1"/>
    </source>
</evidence>
<evidence type="ECO:0000313" key="5">
    <source>
        <dbReference type="Proteomes" id="UP001210231"/>
    </source>
</evidence>
<dbReference type="InterPro" id="IPR051786">
    <property type="entry name" value="ASN_synthetase/amidase"/>
</dbReference>
<dbReference type="RefSeq" id="WP_407032082.1">
    <property type="nucleotide sequence ID" value="NZ_JAQGEF010000016.1"/>
</dbReference>
<evidence type="ECO:0000256" key="2">
    <source>
        <dbReference type="ARBA" id="ARBA00012737"/>
    </source>
</evidence>
<evidence type="ECO:0000256" key="3">
    <source>
        <dbReference type="ARBA" id="ARBA00048741"/>
    </source>
</evidence>
<name>A0ABT4ULN1_9BACT</name>
<reference evidence="4 5" key="1">
    <citation type="submission" date="2022-12" db="EMBL/GenBank/DDBJ databases">
        <title>Chitinophagaceae gen. sp. nov., a new member of the family Chitinophagaceae, isolated from soil in a chemical factory.</title>
        <authorList>
            <person name="Ke Z."/>
        </authorList>
    </citation>
    <scope>NUCLEOTIDE SEQUENCE [LARGE SCALE GENOMIC DNA]</scope>
    <source>
        <strain evidence="4 5">LY-5</strain>
    </source>
</reference>
<protein>
    <recommendedName>
        <fullName evidence="2">asparagine synthase (glutamine-hydrolyzing)</fullName>
        <ecNumber evidence="2">6.3.5.4</ecNumber>
    </recommendedName>
</protein>
<dbReference type="EC" id="6.3.5.4" evidence="2"/>
<gene>
    <name evidence="4" type="ORF">O3P16_13125</name>
</gene>
<comment type="pathway">
    <text evidence="1">Amino-acid biosynthesis; L-asparagine biosynthesis; L-asparagine from L-aspartate (L-Gln route): step 1/1.</text>
</comment>
<accession>A0ABT4ULN1</accession>
<sequence>MNFMYIDFPKSITLNNLELLSSNFSQFKRFSDNKILFFSEGVNIYEDENGIMLFNGRLLYDGLNQTDSIKRFIEMLQNNRWTFEDDLSGYFTGFYINFLTNEKFVFNDYIGMDNLFYSSVENIFVISSSLTYLKDITHYKLRLSSLVCESIYPYSSFGNKTTLYDVFRLLPGERLKFKPDLSTESKIENQVKQKDEEVNMDSFAKELVELINKESEKHFKNENILLPLSGGLDSRLNLAHLIANNISFEAFNNGEIGHIDTDIPIKLSKAFNFKLTLINLYENLLPDTKEKIYDIFQKTNSLYVCTWNSLLLKENFKKGSVILLGDSLDILRSQRVESMIDKKFRIKYNIKKVITGSKLELHPFTDKSFNAFNNGFLNQYLTKFTDSLKSFAVDETERLKIIEEFKSDFYFYVNFLKSNYTFAYQEAFEEIFYMFSYGRNTMGRHINLLKYKFRAEVPMTNVRIMKRVLNVSISNRYSDELTSKMFRVSSWKKVGSFPSNRSPFVNYNANENLVLFGWYIRYSIDKVLDKVFKATKGKSKKDRLFKSYDFFSFYNSDINYNNYKNYMASENFFNSNKYIEIFEHRRSGSRIVPFDLYVGLQTKFYVDTFEK</sequence>
<dbReference type="Gene3D" id="3.40.50.620">
    <property type="entry name" value="HUPs"/>
    <property type="match status" value="1"/>
</dbReference>